<evidence type="ECO:0000259" key="1">
    <source>
        <dbReference type="Pfam" id="PF09995"/>
    </source>
</evidence>
<dbReference type="GeneID" id="93667750"/>
<protein>
    <submittedName>
        <fullName evidence="3">DUF2236 domain-containing protein</fullName>
    </submittedName>
</protein>
<dbReference type="OrthoDB" id="3422701at2"/>
<dbReference type="eggNOG" id="COG3662">
    <property type="taxonomic scope" value="Bacteria"/>
</dbReference>
<evidence type="ECO:0000313" key="3">
    <source>
        <dbReference type="EMBL" id="PPI16357.1"/>
    </source>
</evidence>
<dbReference type="PANTHER" id="PTHR36151:SF3">
    <property type="entry name" value="ER-BOUND OXYGENASE MPAB_MPAB'_RUBBER OXYGENASE CATALYTIC DOMAIN-CONTAINING PROTEIN"/>
    <property type="match status" value="1"/>
</dbReference>
<dbReference type="EMBL" id="LBFI01000024">
    <property type="protein sequence ID" value="KKM46236.1"/>
    <property type="molecule type" value="Genomic_DNA"/>
</dbReference>
<reference evidence="3 5" key="2">
    <citation type="submission" date="2018-02" db="EMBL/GenBank/DDBJ databases">
        <title>Bacteriophage NCPPB3778 and a type I-E CRISPR drive the evolution of the US Biological Select Agent, Rathayibacter toxicus.</title>
        <authorList>
            <person name="Davis E.W.II."/>
            <person name="Tabima J.F."/>
            <person name="Weisberg A.J."/>
            <person name="Lopes L.D."/>
            <person name="Wiseman M.S."/>
            <person name="Wiseman M.S."/>
            <person name="Pupko T."/>
            <person name="Belcher M.S."/>
            <person name="Sechler A.J."/>
            <person name="Tancos M.A."/>
            <person name="Schroeder B.K."/>
            <person name="Murray T.D."/>
            <person name="Luster D.G."/>
            <person name="Schneider W.L."/>
            <person name="Rogers E."/>
            <person name="Andreote F.D."/>
            <person name="Grunwald N.J."/>
            <person name="Putnam M.L."/>
            <person name="Chang J.H."/>
        </authorList>
    </citation>
    <scope>NUCLEOTIDE SEQUENCE [LARGE SCALE GENOMIC DNA]</scope>
    <source>
        <strain evidence="3 5">FH99</strain>
    </source>
</reference>
<keyword evidence="4" id="KW-1185">Reference proteome</keyword>
<feature type="domain" description="ER-bound oxygenase mpaB/mpaB'/Rubber oxygenase catalytic" evidence="1">
    <location>
        <begin position="21"/>
        <end position="232"/>
    </location>
</feature>
<name>A0A0U1PUA5_9MICO</name>
<dbReference type="Pfam" id="PF09995">
    <property type="entry name" value="MPAB_Lcp_cat"/>
    <property type="match status" value="1"/>
</dbReference>
<evidence type="ECO:0000313" key="4">
    <source>
        <dbReference type="Proteomes" id="UP000052979"/>
    </source>
</evidence>
<gene>
    <name evidence="3" type="ORF">C5C51_02845</name>
    <name evidence="2" type="ORF">VT73_04095</name>
</gene>
<dbReference type="InterPro" id="IPR018713">
    <property type="entry name" value="MPAB/Lcp_cat_dom"/>
</dbReference>
<dbReference type="Proteomes" id="UP000052979">
    <property type="component" value="Unassembled WGS sequence"/>
</dbReference>
<proteinExistence type="predicted"/>
<dbReference type="PANTHER" id="PTHR36151">
    <property type="entry name" value="BLR2777 PROTEIN"/>
    <property type="match status" value="1"/>
</dbReference>
<dbReference type="Proteomes" id="UP000237966">
    <property type="component" value="Unassembled WGS sequence"/>
</dbReference>
<sequence length="270" mass="30524">MHADRSPRCPSARNQDDVFREGLFLVSGGRTILLQIAHPAIGKGVAEHSDFMKRALGRLHGTLSYVYALHYGSPEDIRTVRRRVNRAHAPVRGDGYSAFDPELQLWVSATLTQSMLNLYQLAFGPLSEAEADDLVRRSRITGTALQLPVELWPDSRAAFEAYWQEQLTRLEVTPATRKVAHDVLGGAITAWYLRPLGPYLRLMTAGLLPPHLREPFGFTWNARQQARFDRALKRTLAVYRRLPRIVRTAPSRYYLAKVRAESCTATTTRS</sequence>
<accession>A0A0U1PUA5</accession>
<organism evidence="2 4">
    <name type="scientific">Rathayibacter toxicus</name>
    <dbReference type="NCBI Taxonomy" id="145458"/>
    <lineage>
        <taxon>Bacteria</taxon>
        <taxon>Bacillati</taxon>
        <taxon>Actinomycetota</taxon>
        <taxon>Actinomycetes</taxon>
        <taxon>Micrococcales</taxon>
        <taxon>Microbacteriaceae</taxon>
        <taxon>Rathayibacter</taxon>
    </lineage>
</organism>
<dbReference type="GO" id="GO:0016491">
    <property type="term" value="F:oxidoreductase activity"/>
    <property type="evidence" value="ECO:0007669"/>
    <property type="project" value="InterPro"/>
</dbReference>
<evidence type="ECO:0000313" key="2">
    <source>
        <dbReference type="EMBL" id="KKM46236.1"/>
    </source>
</evidence>
<dbReference type="PATRIC" id="fig|145458.8.peg.939"/>
<comment type="caution">
    <text evidence="2">The sequence shown here is derived from an EMBL/GenBank/DDBJ whole genome shotgun (WGS) entry which is preliminary data.</text>
</comment>
<dbReference type="RefSeq" id="WP_042733885.1">
    <property type="nucleotide sequence ID" value="NZ_CP010848.1"/>
</dbReference>
<dbReference type="AlphaFoldDB" id="A0A0U1PUA5"/>
<reference evidence="2" key="1">
    <citation type="submission" date="2015-04" db="EMBL/GenBank/DDBJ databases">
        <title>Draft genome sequence of Rathayibacter toxicus strain FH-142 (AKA 70134 or CS 32), a Western Australian isolate.</title>
        <authorList>
            <consortium name="Consortium for Microbial Forensics and Genomics (microFORGE)"/>
            <person name="Knight B.M."/>
            <person name="Roberts D.P."/>
            <person name="Lin D."/>
            <person name="Hari K."/>
            <person name="Fletcher J."/>
            <person name="Melcher U."/>
            <person name="Blagden T."/>
            <person name="Luster D.G."/>
            <person name="Sechler A.J."/>
            <person name="Schneider W.L."/>
            <person name="Winegar R.A."/>
        </authorList>
    </citation>
    <scope>NUCLEOTIDE SEQUENCE [LARGE SCALE GENOMIC DNA]</scope>
    <source>
        <strain evidence="2">FH142</strain>
    </source>
</reference>
<dbReference type="EMBL" id="PSWU01000004">
    <property type="protein sequence ID" value="PPI16357.1"/>
    <property type="molecule type" value="Genomic_DNA"/>
</dbReference>
<evidence type="ECO:0000313" key="5">
    <source>
        <dbReference type="Proteomes" id="UP000237966"/>
    </source>
</evidence>